<dbReference type="PROSITE" id="PS50941">
    <property type="entry name" value="CHIT_BIND_I_2"/>
    <property type="match status" value="1"/>
</dbReference>
<dbReference type="RefSeq" id="XP_007881958.1">
    <property type="nucleotide sequence ID" value="XM_007883767.1"/>
</dbReference>
<dbReference type="InterPro" id="IPR011583">
    <property type="entry name" value="Chitinase_II/V-like_cat"/>
</dbReference>
<dbReference type="InterPro" id="IPR017853">
    <property type="entry name" value="GH"/>
</dbReference>
<dbReference type="SUPFAM" id="SSF54556">
    <property type="entry name" value="Chitinase insertion domain"/>
    <property type="match status" value="1"/>
</dbReference>
<evidence type="ECO:0000256" key="1">
    <source>
        <dbReference type="ARBA" id="ARBA00000822"/>
    </source>
</evidence>
<dbReference type="Pfam" id="PF00704">
    <property type="entry name" value="Glyco_hydro_18"/>
    <property type="match status" value="1"/>
</dbReference>
<dbReference type="KEGG" id="pfp:PFL1_06229"/>
<dbReference type="InterPro" id="IPR001579">
    <property type="entry name" value="Glyco_hydro_18_chit_AS"/>
</dbReference>
<dbReference type="eggNOG" id="KOG2806">
    <property type="taxonomic scope" value="Eukaryota"/>
</dbReference>
<dbReference type="InterPro" id="IPR001002">
    <property type="entry name" value="Chitin-bd_1"/>
</dbReference>
<keyword evidence="2 8" id="KW-0147">Chitin-binding</keyword>
<dbReference type="InterPro" id="IPR029070">
    <property type="entry name" value="Chitinase_insertion_sf"/>
</dbReference>
<evidence type="ECO:0000256" key="5">
    <source>
        <dbReference type="ARBA" id="ARBA00023277"/>
    </source>
</evidence>
<dbReference type="Pfam" id="PF00187">
    <property type="entry name" value="Chitin_bind_1"/>
    <property type="match status" value="1"/>
</dbReference>
<keyword evidence="5" id="KW-0119">Carbohydrate metabolism</keyword>
<sequence>MWFRPADFLWALCVIPFLSLALLPSAHAQNCGAKYRNALCPDRLCCSQYGSCGTTAEYCLTSQGCQSQCINDGPPPPPRGPDPPPIDEGALYRPPASTFAKRDLVGYWSSWSQYYGEDPGTPGCKKADMHLPELINPHLYTHINYAFVFISDTNYTMIPHELDDEDLSLRLNTWCKRVNPSLKTLVSIGGWTFNDGPGRFTGGIDYSRVFSKMAASAANRATFIRSCIDWCRRLGFDGIDIDWEYPGDVARGGTLQDGANLLTLYREMREAFHAEAIQTGRTELLMTMAAPADPDKVELFDPAACAQYLDWFNLMSYDFYGNWENIVDSTAPVKDTHLPTWSYESAIKLYLRKGVSPRQINAGLPAYGRVWTLDDVTKNLPGDTGHTGVAGRCTGLTGYLAYFEIMDILNAQNQLGTAALNYHYVLNDGAYLTFDDQWVGFDNENSVAEKVGIIQKYDLRGGMIWAIDLDTKSYEFTRAVAEHLNACQQDDPWLPTPPGQLASAPCTVTGPGAESGAVQTRRCREDSTWDVVDNGQCLGAFKNNLAARTCVGDY</sequence>
<dbReference type="InterPro" id="IPR036861">
    <property type="entry name" value="Endochitinase-like_sf"/>
</dbReference>
<feature type="disulfide bond" evidence="8">
    <location>
        <begin position="40"/>
        <end position="52"/>
    </location>
</feature>
<gene>
    <name evidence="14" type="ORF">PFL1_06229</name>
</gene>
<dbReference type="EMBL" id="KE361646">
    <property type="protein sequence ID" value="EPQ26294.1"/>
    <property type="molecule type" value="Genomic_DNA"/>
</dbReference>
<comment type="similarity">
    <text evidence="10">Belongs to the glycosyl hydrolase 18 family.</text>
</comment>
<evidence type="ECO:0000256" key="9">
    <source>
        <dbReference type="RuleBase" id="RU000489"/>
    </source>
</evidence>
<proteinExistence type="inferred from homology"/>
<keyword evidence="8" id="KW-1015">Disulfide bond</keyword>
<dbReference type="GO" id="GO:0008061">
    <property type="term" value="F:chitin binding"/>
    <property type="evidence" value="ECO:0007669"/>
    <property type="project" value="UniProtKB-UniRule"/>
</dbReference>
<dbReference type="SMART" id="SM00270">
    <property type="entry name" value="ChtBD1"/>
    <property type="match status" value="1"/>
</dbReference>
<dbReference type="PROSITE" id="PS51910">
    <property type="entry name" value="GH18_2"/>
    <property type="match status" value="1"/>
</dbReference>
<dbReference type="PROSITE" id="PS00026">
    <property type="entry name" value="CHIT_BIND_I_1"/>
    <property type="match status" value="1"/>
</dbReference>
<feature type="domain" description="GH18" evidence="13">
    <location>
        <begin position="102"/>
        <end position="487"/>
    </location>
</feature>
<dbReference type="InterPro" id="IPR001223">
    <property type="entry name" value="Glyco_hydro18_cat"/>
</dbReference>
<keyword evidence="11" id="KW-0732">Signal</keyword>
<keyword evidence="7" id="KW-0624">Polysaccharide degradation</keyword>
<accession>A0A061H270</accession>
<evidence type="ECO:0000256" key="11">
    <source>
        <dbReference type="SAM" id="SignalP"/>
    </source>
</evidence>
<dbReference type="GeneID" id="19320307"/>
<reference evidence="14 15" key="1">
    <citation type="journal article" date="2013" name="Plant Cell">
        <title>The transition from a phytopathogenic smut ancestor to an anamorphic biocontrol agent deciphered by comparative whole-genome analysis.</title>
        <authorList>
            <person name="Lefebvre F."/>
            <person name="Joly D.L."/>
            <person name="Labbe C."/>
            <person name="Teichmann B."/>
            <person name="Linning R."/>
            <person name="Belzile F."/>
            <person name="Bakkeren G."/>
            <person name="Belanger R.R."/>
        </authorList>
    </citation>
    <scope>NUCLEOTIDE SEQUENCE [LARGE SCALE GENOMIC DNA]</scope>
    <source>
        <strain evidence="14 15">PF-1</strain>
    </source>
</reference>
<dbReference type="GO" id="GO:0000272">
    <property type="term" value="P:polysaccharide catabolic process"/>
    <property type="evidence" value="ECO:0007669"/>
    <property type="project" value="UniProtKB-KW"/>
</dbReference>
<dbReference type="HOGENOM" id="CLU_002833_2_0_1"/>
<feature type="signal peptide" evidence="11">
    <location>
        <begin position="1"/>
        <end position="28"/>
    </location>
</feature>
<dbReference type="Proteomes" id="UP000053664">
    <property type="component" value="Unassembled WGS sequence"/>
</dbReference>
<comment type="catalytic activity">
    <reaction evidence="1">
        <text>Random endo-hydrolysis of N-acetyl-beta-D-glucosaminide (1-&gt;4)-beta-linkages in chitin and chitodextrins.</text>
        <dbReference type="EC" id="3.2.1.14"/>
    </reaction>
</comment>
<evidence type="ECO:0000256" key="6">
    <source>
        <dbReference type="ARBA" id="ARBA00023295"/>
    </source>
</evidence>
<evidence type="ECO:0000256" key="4">
    <source>
        <dbReference type="ARBA" id="ARBA00023024"/>
    </source>
</evidence>
<evidence type="ECO:0000313" key="14">
    <source>
        <dbReference type="EMBL" id="EPQ26294.1"/>
    </source>
</evidence>
<dbReference type="PROSITE" id="PS01095">
    <property type="entry name" value="GH18_1"/>
    <property type="match status" value="1"/>
</dbReference>
<dbReference type="InterPro" id="IPR018371">
    <property type="entry name" value="Chitin-binding_1_CS"/>
</dbReference>
<protein>
    <submittedName>
        <fullName evidence="14">Uncharacterized protein</fullName>
    </submittedName>
</protein>
<keyword evidence="3 9" id="KW-0378">Hydrolase</keyword>
<evidence type="ECO:0000313" key="15">
    <source>
        <dbReference type="Proteomes" id="UP000053664"/>
    </source>
</evidence>
<feature type="disulfide bond" evidence="8">
    <location>
        <begin position="31"/>
        <end position="46"/>
    </location>
</feature>
<dbReference type="SMART" id="SM00636">
    <property type="entry name" value="Glyco_18"/>
    <property type="match status" value="1"/>
</dbReference>
<feature type="chain" id="PRO_5001599576" evidence="11">
    <location>
        <begin position="29"/>
        <end position="554"/>
    </location>
</feature>
<dbReference type="PANTHER" id="PTHR11177">
    <property type="entry name" value="CHITINASE"/>
    <property type="match status" value="1"/>
</dbReference>
<dbReference type="Gene3D" id="3.20.20.80">
    <property type="entry name" value="Glycosidases"/>
    <property type="match status" value="1"/>
</dbReference>
<feature type="disulfide bond" evidence="8">
    <location>
        <begin position="65"/>
        <end position="69"/>
    </location>
</feature>
<dbReference type="GO" id="GO:0008843">
    <property type="term" value="F:endochitinase activity"/>
    <property type="evidence" value="ECO:0007669"/>
    <property type="project" value="UniProtKB-EC"/>
</dbReference>
<dbReference type="AlphaFoldDB" id="A0A061H270"/>
<feature type="domain" description="Chitin-binding type-1" evidence="12">
    <location>
        <begin position="28"/>
        <end position="71"/>
    </location>
</feature>
<name>A0A061H270_9BASI</name>
<evidence type="ECO:0000259" key="12">
    <source>
        <dbReference type="PROSITE" id="PS50941"/>
    </source>
</evidence>
<dbReference type="GO" id="GO:0006032">
    <property type="term" value="P:chitin catabolic process"/>
    <property type="evidence" value="ECO:0007669"/>
    <property type="project" value="UniProtKB-KW"/>
</dbReference>
<keyword evidence="4" id="KW-0146">Chitin degradation</keyword>
<dbReference type="SUPFAM" id="SSF57016">
    <property type="entry name" value="Plant lectins/antimicrobial peptides"/>
    <property type="match status" value="1"/>
</dbReference>
<evidence type="ECO:0000256" key="7">
    <source>
        <dbReference type="ARBA" id="ARBA00023326"/>
    </source>
</evidence>
<feature type="disulfide bond" evidence="8">
    <location>
        <begin position="45"/>
        <end position="59"/>
    </location>
</feature>
<dbReference type="InterPro" id="IPR050314">
    <property type="entry name" value="Glycosyl_Hydrlase_18"/>
</dbReference>
<evidence type="ECO:0000256" key="2">
    <source>
        <dbReference type="ARBA" id="ARBA00022669"/>
    </source>
</evidence>
<evidence type="ECO:0000256" key="3">
    <source>
        <dbReference type="ARBA" id="ARBA00022801"/>
    </source>
</evidence>
<dbReference type="SUPFAM" id="SSF51445">
    <property type="entry name" value="(Trans)glycosidases"/>
    <property type="match status" value="1"/>
</dbReference>
<evidence type="ECO:0000256" key="8">
    <source>
        <dbReference type="PROSITE-ProRule" id="PRU00261"/>
    </source>
</evidence>
<dbReference type="PANTHER" id="PTHR11177:SF333">
    <property type="entry name" value="CHITINASE"/>
    <property type="match status" value="1"/>
</dbReference>
<dbReference type="CDD" id="cd00035">
    <property type="entry name" value="ChtBD1"/>
    <property type="match status" value="1"/>
</dbReference>
<evidence type="ECO:0000259" key="13">
    <source>
        <dbReference type="PROSITE" id="PS51910"/>
    </source>
</evidence>
<organism evidence="14 15">
    <name type="scientific">Pseudozyma flocculosa PF-1</name>
    <dbReference type="NCBI Taxonomy" id="1277687"/>
    <lineage>
        <taxon>Eukaryota</taxon>
        <taxon>Fungi</taxon>
        <taxon>Dikarya</taxon>
        <taxon>Basidiomycota</taxon>
        <taxon>Ustilaginomycotina</taxon>
        <taxon>Ustilaginomycetes</taxon>
        <taxon>Ustilaginales</taxon>
        <taxon>Ustilaginaceae</taxon>
        <taxon>Pseudozyma</taxon>
    </lineage>
</organism>
<dbReference type="Gene3D" id="3.10.50.10">
    <property type="match status" value="1"/>
</dbReference>
<evidence type="ECO:0000256" key="10">
    <source>
        <dbReference type="RuleBase" id="RU004453"/>
    </source>
</evidence>
<keyword evidence="6 9" id="KW-0326">Glycosidase</keyword>
<dbReference type="Gene3D" id="3.30.60.10">
    <property type="entry name" value="Endochitinase-like"/>
    <property type="match status" value="1"/>
</dbReference>